<evidence type="ECO:0000313" key="9">
    <source>
        <dbReference type="Proteomes" id="UP001289374"/>
    </source>
</evidence>
<evidence type="ECO:0000256" key="5">
    <source>
        <dbReference type="ARBA" id="ARBA00022801"/>
    </source>
</evidence>
<keyword evidence="3" id="KW-0540">Nuclease</keyword>
<dbReference type="Proteomes" id="UP001289374">
    <property type="component" value="Unassembled WGS sequence"/>
</dbReference>
<reference evidence="8" key="1">
    <citation type="submission" date="2020-06" db="EMBL/GenBank/DDBJ databases">
        <authorList>
            <person name="Li T."/>
            <person name="Hu X."/>
            <person name="Zhang T."/>
            <person name="Song X."/>
            <person name="Zhang H."/>
            <person name="Dai N."/>
            <person name="Sheng W."/>
            <person name="Hou X."/>
            <person name="Wei L."/>
        </authorList>
    </citation>
    <scope>NUCLEOTIDE SEQUENCE</scope>
    <source>
        <strain evidence="8">K16</strain>
        <tissue evidence="8">Leaf</tissue>
    </source>
</reference>
<dbReference type="AlphaFoldDB" id="A0AAE2C0A9"/>
<evidence type="ECO:0000256" key="4">
    <source>
        <dbReference type="ARBA" id="ARBA00022759"/>
    </source>
</evidence>
<evidence type="ECO:0000256" key="2">
    <source>
        <dbReference type="ARBA" id="ARBA00022695"/>
    </source>
</evidence>
<evidence type="ECO:0000259" key="7">
    <source>
        <dbReference type="PROSITE" id="PS50878"/>
    </source>
</evidence>
<name>A0AAE2C0A9_9LAMI</name>
<organism evidence="8 9">
    <name type="scientific">Sesamum angolense</name>
    <dbReference type="NCBI Taxonomy" id="2727404"/>
    <lineage>
        <taxon>Eukaryota</taxon>
        <taxon>Viridiplantae</taxon>
        <taxon>Streptophyta</taxon>
        <taxon>Embryophyta</taxon>
        <taxon>Tracheophyta</taxon>
        <taxon>Spermatophyta</taxon>
        <taxon>Magnoliopsida</taxon>
        <taxon>eudicotyledons</taxon>
        <taxon>Gunneridae</taxon>
        <taxon>Pentapetalae</taxon>
        <taxon>asterids</taxon>
        <taxon>lamiids</taxon>
        <taxon>Lamiales</taxon>
        <taxon>Pedaliaceae</taxon>
        <taxon>Sesamum</taxon>
    </lineage>
</organism>
<accession>A0AAE2C0A9</accession>
<dbReference type="InterPro" id="IPR053134">
    <property type="entry name" value="RNA-dir_DNA_polymerase"/>
</dbReference>
<dbReference type="InterPro" id="IPR041373">
    <property type="entry name" value="RT_RNaseH"/>
</dbReference>
<evidence type="ECO:0000256" key="1">
    <source>
        <dbReference type="ARBA" id="ARBA00022679"/>
    </source>
</evidence>
<dbReference type="InterPro" id="IPR043502">
    <property type="entry name" value="DNA/RNA_pol_sf"/>
</dbReference>
<reference evidence="8" key="2">
    <citation type="journal article" date="2024" name="Plant">
        <title>Genomic evolution and insights into agronomic trait innovations of Sesamum species.</title>
        <authorList>
            <person name="Miao H."/>
            <person name="Wang L."/>
            <person name="Qu L."/>
            <person name="Liu H."/>
            <person name="Sun Y."/>
            <person name="Le M."/>
            <person name="Wang Q."/>
            <person name="Wei S."/>
            <person name="Zheng Y."/>
            <person name="Lin W."/>
            <person name="Duan Y."/>
            <person name="Cao H."/>
            <person name="Xiong S."/>
            <person name="Wang X."/>
            <person name="Wei L."/>
            <person name="Li C."/>
            <person name="Ma Q."/>
            <person name="Ju M."/>
            <person name="Zhao R."/>
            <person name="Li G."/>
            <person name="Mu C."/>
            <person name="Tian Q."/>
            <person name="Mei H."/>
            <person name="Zhang T."/>
            <person name="Gao T."/>
            <person name="Zhang H."/>
        </authorList>
    </citation>
    <scope>NUCLEOTIDE SEQUENCE</scope>
    <source>
        <strain evidence="8">K16</strain>
    </source>
</reference>
<dbReference type="InterPro" id="IPR000477">
    <property type="entry name" value="RT_dom"/>
</dbReference>
<dbReference type="EMBL" id="JACGWL010000004">
    <property type="protein sequence ID" value="KAK4404343.1"/>
    <property type="molecule type" value="Genomic_DNA"/>
</dbReference>
<dbReference type="GO" id="GO:0004519">
    <property type="term" value="F:endonuclease activity"/>
    <property type="evidence" value="ECO:0007669"/>
    <property type="project" value="UniProtKB-KW"/>
</dbReference>
<feature type="domain" description="Reverse transcriptase" evidence="7">
    <location>
        <begin position="1"/>
        <end position="96"/>
    </location>
</feature>
<protein>
    <submittedName>
        <fullName evidence="8">Transposon Tf2-12 polyprotein</fullName>
    </submittedName>
</protein>
<evidence type="ECO:0000313" key="8">
    <source>
        <dbReference type="EMBL" id="KAK4404343.1"/>
    </source>
</evidence>
<keyword evidence="4" id="KW-0255">Endonuclease</keyword>
<comment type="caution">
    <text evidence="8">The sequence shown here is derived from an EMBL/GenBank/DDBJ whole genome shotgun (WGS) entry which is preliminary data.</text>
</comment>
<dbReference type="Pfam" id="PF00078">
    <property type="entry name" value="RVT_1"/>
    <property type="match status" value="1"/>
</dbReference>
<keyword evidence="1" id="KW-0808">Transferase</keyword>
<keyword evidence="9" id="KW-1185">Reference proteome</keyword>
<sequence>MAFRTPKGIYCYKVMPFGLKNVSVTYQRAMQTIFSDMLKKNVECYIDDLVVKSKKRENHFHDLRKISERLRRYQLKIKPSKCASGVTFGKFLGFIVRQREHSVGILLAQKNDKGNKNALYYLNRTMTPNELKYSPIEKLCLALIFSIQKLKHYFQPHSIHLVSKANPLKYFMAKPVLPDRLASLMGWLGDVELEHLPRKHSKQVDALAKLASTVSMTDKETRIPICKSWVIPPIFNVMRTTCSKKKKITSWRFLKLKKKIRDNRWLTT</sequence>
<dbReference type="GO" id="GO:0003964">
    <property type="term" value="F:RNA-directed DNA polymerase activity"/>
    <property type="evidence" value="ECO:0007669"/>
    <property type="project" value="UniProtKB-KW"/>
</dbReference>
<dbReference type="PANTHER" id="PTHR24559:SF439">
    <property type="entry name" value="RETROTRANSPOSON, UNCLASSIFIED-LIKE PROTEIN"/>
    <property type="match status" value="1"/>
</dbReference>
<dbReference type="Gene3D" id="3.30.70.270">
    <property type="match status" value="1"/>
</dbReference>
<keyword evidence="2" id="KW-0548">Nucleotidyltransferase</keyword>
<proteinExistence type="predicted"/>
<gene>
    <name evidence="8" type="ORF">Sango_0802900</name>
</gene>
<dbReference type="SUPFAM" id="SSF56672">
    <property type="entry name" value="DNA/RNA polymerases"/>
    <property type="match status" value="1"/>
</dbReference>
<dbReference type="InterPro" id="IPR043128">
    <property type="entry name" value="Rev_trsase/Diguanyl_cyclase"/>
</dbReference>
<dbReference type="CDD" id="cd01647">
    <property type="entry name" value="RT_LTR"/>
    <property type="match status" value="1"/>
</dbReference>
<keyword evidence="6" id="KW-0695">RNA-directed DNA polymerase</keyword>
<dbReference type="Pfam" id="PF17917">
    <property type="entry name" value="RT_RNaseH"/>
    <property type="match status" value="1"/>
</dbReference>
<dbReference type="GO" id="GO:0016787">
    <property type="term" value="F:hydrolase activity"/>
    <property type="evidence" value="ECO:0007669"/>
    <property type="project" value="UniProtKB-KW"/>
</dbReference>
<evidence type="ECO:0000256" key="3">
    <source>
        <dbReference type="ARBA" id="ARBA00022722"/>
    </source>
</evidence>
<dbReference type="PROSITE" id="PS50878">
    <property type="entry name" value="RT_POL"/>
    <property type="match status" value="1"/>
</dbReference>
<evidence type="ECO:0000256" key="6">
    <source>
        <dbReference type="ARBA" id="ARBA00022918"/>
    </source>
</evidence>
<keyword evidence="5" id="KW-0378">Hydrolase</keyword>
<dbReference type="PANTHER" id="PTHR24559">
    <property type="entry name" value="TRANSPOSON TY3-I GAG-POL POLYPROTEIN"/>
    <property type="match status" value="1"/>
</dbReference>